<dbReference type="EMBL" id="BARS01046622">
    <property type="protein sequence ID" value="GAG31156.1"/>
    <property type="molecule type" value="Genomic_DNA"/>
</dbReference>
<dbReference type="CDD" id="cd15482">
    <property type="entry name" value="Sialidase_non-viral"/>
    <property type="match status" value="1"/>
</dbReference>
<accession>X0Y2L5</accession>
<gene>
    <name evidence="1" type="ORF">S01H1_70144</name>
</gene>
<organism evidence="1">
    <name type="scientific">marine sediment metagenome</name>
    <dbReference type="NCBI Taxonomy" id="412755"/>
    <lineage>
        <taxon>unclassified sequences</taxon>
        <taxon>metagenomes</taxon>
        <taxon>ecological metagenomes</taxon>
    </lineage>
</organism>
<dbReference type="Gene3D" id="2.120.10.10">
    <property type="match status" value="1"/>
</dbReference>
<dbReference type="InterPro" id="IPR036278">
    <property type="entry name" value="Sialidase_sf"/>
</dbReference>
<feature type="non-terminal residue" evidence="1">
    <location>
        <position position="246"/>
    </location>
</feature>
<dbReference type="AlphaFoldDB" id="X0Y2L5"/>
<feature type="non-terminal residue" evidence="1">
    <location>
        <position position="1"/>
    </location>
</feature>
<protein>
    <recommendedName>
        <fullName evidence="2">Sialidase domain-containing protein</fullName>
    </recommendedName>
</protein>
<dbReference type="SUPFAM" id="SSF50939">
    <property type="entry name" value="Sialidases"/>
    <property type="match status" value="1"/>
</dbReference>
<evidence type="ECO:0008006" key="2">
    <source>
        <dbReference type="Google" id="ProtNLM"/>
    </source>
</evidence>
<comment type="caution">
    <text evidence="1">The sequence shown here is derived from an EMBL/GenBank/DDBJ whole genome shotgun (WGS) entry which is preliminary data.</text>
</comment>
<reference evidence="1" key="1">
    <citation type="journal article" date="2014" name="Front. Microbiol.">
        <title>High frequency of phylogenetically diverse reductive dehalogenase-homologous genes in deep subseafloor sedimentary metagenomes.</title>
        <authorList>
            <person name="Kawai M."/>
            <person name="Futagami T."/>
            <person name="Toyoda A."/>
            <person name="Takaki Y."/>
            <person name="Nishi S."/>
            <person name="Hori S."/>
            <person name="Arai W."/>
            <person name="Tsubouchi T."/>
            <person name="Morono Y."/>
            <person name="Uchiyama I."/>
            <person name="Ito T."/>
            <person name="Fujiyama A."/>
            <person name="Inagaki F."/>
            <person name="Takami H."/>
        </authorList>
    </citation>
    <scope>NUCLEOTIDE SEQUENCE</scope>
    <source>
        <strain evidence="1">Expedition CK06-06</strain>
    </source>
</reference>
<evidence type="ECO:0000313" key="1">
    <source>
        <dbReference type="EMBL" id="GAG31156.1"/>
    </source>
</evidence>
<proteinExistence type="predicted"/>
<name>X0Y2L5_9ZZZZ</name>
<sequence length="246" mass="27263">IAHGSLVPVGWVSAADNRNLLLAYVSKQRRWPRDITVVQSTDGGVSWQKLPIPTARNLDHGTCRGSVIDGRGDSVLMSSGPGCVGVGLPTPRQFLTKYTFCGTGWQRREEPSILDYDIRHCGSAGSVIRLPSGPKRGRIWAAWGTVDRLRRLAVHCKYSDDDGKTWWHAGKGAGVPGSAEAPFTINTYSYQQPRIAYFRGQAAVFWQDSHGLRWSRFEGGRWSTAEVIDPKLRVTLAVSEHESFRV</sequence>